<dbReference type="InterPro" id="IPR051805">
    <property type="entry name" value="Dehydratase_Activator_Redct"/>
</dbReference>
<dbReference type="Pfam" id="PF09989">
    <property type="entry name" value="DUF2229"/>
    <property type="match status" value="1"/>
</dbReference>
<dbReference type="InterPro" id="IPR018709">
    <property type="entry name" value="CoA_activase_DUF2229"/>
</dbReference>
<dbReference type="AlphaFoldDB" id="A0A9D1MYR2"/>
<name>A0A9D1MYR2_9CLOT</name>
<evidence type="ECO:0000313" key="2">
    <source>
        <dbReference type="EMBL" id="HIU91657.1"/>
    </source>
</evidence>
<evidence type="ECO:0000259" key="1">
    <source>
        <dbReference type="Pfam" id="PF09989"/>
    </source>
</evidence>
<evidence type="ECO:0000313" key="3">
    <source>
        <dbReference type="Proteomes" id="UP000886748"/>
    </source>
</evidence>
<accession>A0A9D1MYR2</accession>
<dbReference type="PANTHER" id="PTHR32329">
    <property type="entry name" value="BIFUNCTIONAL PROTEIN [INCLUDES 2-HYDROXYACYL-COA DEHYDRATASE (N-TER) AND ITS ACTIVATOR DOMAIN (C_TERM)-RELATED"/>
    <property type="match status" value="1"/>
</dbReference>
<dbReference type="Gene3D" id="3.40.50.11900">
    <property type="match status" value="1"/>
</dbReference>
<sequence length="378" mass="42866">MAKKSKEKIKVAFPHMGNIYVAWGSALRRLGVEPYIPPYSSKRTLSLGTKNSPESICLPYKLILGNFIEAIEGGADYVAMISSPGICRLGEYGAGIQNTLEDMGYHANYIELQLYDGIKGMFRFLTELTGVKNPVTIIRAIVFAFRKVFAADRMENLLSYYRAREVKVGDAEKAFKKGMKLIYEANHYSELKKAEKQAKEMITKVEIDPKREVLHVDLTGEIYMVQDPFSNQNIERELGKMGVQTRRTLTISSFLKDAIIPKMFVKGETHLERAFRLAKPYLSRDIGGDSLECVSDIIYANEKGKDGIIHISPFTCMPEIMSQNFFPAMRENCEIPILPLIMDEQTGKAGYITRLEAFVDLMRRRKRKKEQELAASAK</sequence>
<proteinExistence type="predicted"/>
<reference evidence="2" key="2">
    <citation type="journal article" date="2021" name="PeerJ">
        <title>Extensive microbial diversity within the chicken gut microbiome revealed by metagenomics and culture.</title>
        <authorList>
            <person name="Gilroy R."/>
            <person name="Ravi A."/>
            <person name="Getino M."/>
            <person name="Pursley I."/>
            <person name="Horton D.L."/>
            <person name="Alikhan N.F."/>
            <person name="Baker D."/>
            <person name="Gharbi K."/>
            <person name="Hall N."/>
            <person name="Watson M."/>
            <person name="Adriaenssens E.M."/>
            <person name="Foster-Nyarko E."/>
            <person name="Jarju S."/>
            <person name="Secka A."/>
            <person name="Antonio M."/>
            <person name="Oren A."/>
            <person name="Chaudhuri R.R."/>
            <person name="La Ragione R."/>
            <person name="Hildebrand F."/>
            <person name="Pallen M.J."/>
        </authorList>
    </citation>
    <scope>NUCLEOTIDE SEQUENCE</scope>
    <source>
        <strain evidence="2">CHK154-7741</strain>
    </source>
</reference>
<organism evidence="2 3">
    <name type="scientific">Candidatus Limenecus avicola</name>
    <dbReference type="NCBI Taxonomy" id="2840847"/>
    <lineage>
        <taxon>Bacteria</taxon>
        <taxon>Bacillati</taxon>
        <taxon>Bacillota</taxon>
        <taxon>Clostridia</taxon>
        <taxon>Eubacteriales</taxon>
        <taxon>Clostridiaceae</taxon>
        <taxon>Clostridiaceae incertae sedis</taxon>
        <taxon>Candidatus Limenecus</taxon>
    </lineage>
</organism>
<gene>
    <name evidence="2" type="ORF">IAD26_00835</name>
</gene>
<reference evidence="2" key="1">
    <citation type="submission" date="2020-10" db="EMBL/GenBank/DDBJ databases">
        <authorList>
            <person name="Gilroy R."/>
        </authorList>
    </citation>
    <scope>NUCLEOTIDE SEQUENCE</scope>
    <source>
        <strain evidence="2">CHK154-7741</strain>
    </source>
</reference>
<dbReference type="PANTHER" id="PTHR32329:SF2">
    <property type="entry name" value="BIFUNCTIONAL PROTEIN [INCLUDES 2-HYDROXYACYL-COA DEHYDRATASE (N-TER) AND ITS ACTIVATOR DOMAIN (C_TERM)"/>
    <property type="match status" value="1"/>
</dbReference>
<protein>
    <submittedName>
        <fullName evidence="2">CoA protein activase</fullName>
    </submittedName>
</protein>
<dbReference type="Proteomes" id="UP000886748">
    <property type="component" value="Unassembled WGS sequence"/>
</dbReference>
<comment type="caution">
    <text evidence="2">The sequence shown here is derived from an EMBL/GenBank/DDBJ whole genome shotgun (WGS) entry which is preliminary data.</text>
</comment>
<dbReference type="EMBL" id="DVOD01000008">
    <property type="protein sequence ID" value="HIU91657.1"/>
    <property type="molecule type" value="Genomic_DNA"/>
</dbReference>
<feature type="domain" description="DUF2229" evidence="1">
    <location>
        <begin position="16"/>
        <end position="244"/>
    </location>
</feature>